<dbReference type="EMBL" id="FUXF01000020">
    <property type="protein sequence ID" value="SJZ58058.1"/>
    <property type="molecule type" value="Genomic_DNA"/>
</dbReference>
<gene>
    <name evidence="2" type="ORF">SAMN02745154_00537</name>
</gene>
<dbReference type="AlphaFoldDB" id="A0A1T4LU49"/>
<feature type="transmembrane region" description="Helical" evidence="1">
    <location>
        <begin position="88"/>
        <end position="107"/>
    </location>
</feature>
<evidence type="ECO:0000313" key="3">
    <source>
        <dbReference type="Proteomes" id="UP000190389"/>
    </source>
</evidence>
<dbReference type="NCBIfam" id="NF045846">
    <property type="entry name" value="MSC0882_dom"/>
    <property type="match status" value="1"/>
</dbReference>
<feature type="transmembrane region" description="Helical" evidence="1">
    <location>
        <begin position="149"/>
        <end position="171"/>
    </location>
</feature>
<dbReference type="RefSeq" id="WP_078747251.1">
    <property type="nucleotide sequence ID" value="NZ_CP137850.1"/>
</dbReference>
<proteinExistence type="predicted"/>
<feature type="transmembrane region" description="Helical" evidence="1">
    <location>
        <begin position="267"/>
        <end position="288"/>
    </location>
</feature>
<reference evidence="3" key="1">
    <citation type="submission" date="2017-02" db="EMBL/GenBank/DDBJ databases">
        <authorList>
            <person name="Varghese N."/>
            <person name="Submissions S."/>
        </authorList>
    </citation>
    <scope>NUCLEOTIDE SEQUENCE [LARGE SCALE GENOMIC DNA]</scope>
    <source>
        <strain evidence="3">ATCC 27862</strain>
    </source>
</reference>
<keyword evidence="3" id="KW-1185">Reference proteome</keyword>
<accession>A0A1T4LU49</accession>
<sequence length="297" mass="34039">MFNVPNNGDLQQVTTPVPNTLEVTTETKVKKDPLKIIPDAINTTLQREKTLNLIQFLFWFIIFLASIAGILTNYFLNTAVDKNKGIGWYVLLSFVFLLSLSLFAKALTKQKSWRHAISMCRENYSHGNIAAVTVIPDTYRAIRLKILRYTWLFAFFITYFALFNGVLLFLLNVWDGVWNIEVNNPNLKFNINIHWKEVLDNAFGNVYVLLWVDFGVALGFTAIYVLALMYDRKRYTEVATLLGADAATIKNAVNAEIKSENKAWIKAYIIIFIIVVLLPIALLCYLVWRGIIKRGKK</sequence>
<protein>
    <submittedName>
        <fullName evidence="2">Uncharacterized protein</fullName>
    </submittedName>
</protein>
<evidence type="ECO:0000313" key="2">
    <source>
        <dbReference type="EMBL" id="SJZ58058.1"/>
    </source>
</evidence>
<organism evidence="2 3">
    <name type="scientific">Mycoplasmopsis verecunda</name>
    <dbReference type="NCBI Taxonomy" id="171291"/>
    <lineage>
        <taxon>Bacteria</taxon>
        <taxon>Bacillati</taxon>
        <taxon>Mycoplasmatota</taxon>
        <taxon>Mycoplasmoidales</taxon>
        <taxon>Metamycoplasmataceae</taxon>
        <taxon>Mycoplasmopsis</taxon>
    </lineage>
</organism>
<keyword evidence="1" id="KW-1133">Transmembrane helix</keyword>
<name>A0A1T4LU49_9BACT</name>
<dbReference type="STRING" id="171291.SAMN02745154_00537"/>
<feature type="transmembrane region" description="Helical" evidence="1">
    <location>
        <begin position="206"/>
        <end position="227"/>
    </location>
</feature>
<dbReference type="InterPro" id="IPR059214">
    <property type="entry name" value="MSC_0882-like"/>
</dbReference>
<keyword evidence="1" id="KW-0472">Membrane</keyword>
<evidence type="ECO:0000256" key="1">
    <source>
        <dbReference type="SAM" id="Phobius"/>
    </source>
</evidence>
<dbReference type="OrthoDB" id="398791at2"/>
<keyword evidence="1" id="KW-0812">Transmembrane</keyword>
<dbReference type="Proteomes" id="UP000190389">
    <property type="component" value="Unassembled WGS sequence"/>
</dbReference>
<feature type="transmembrane region" description="Helical" evidence="1">
    <location>
        <begin position="56"/>
        <end position="76"/>
    </location>
</feature>